<accession>A0A8S5U2R9</accession>
<name>A0A8S5U2R9_9CAUD</name>
<dbReference type="EMBL" id="BK015993">
    <property type="protein sequence ID" value="DAF88738.1"/>
    <property type="molecule type" value="Genomic_DNA"/>
</dbReference>
<reference evidence="1" key="1">
    <citation type="journal article" date="2021" name="Proc. Natl. Acad. Sci. U.S.A.">
        <title>A Catalog of Tens of Thousands of Viruses from Human Metagenomes Reveals Hidden Associations with Chronic Diseases.</title>
        <authorList>
            <person name="Tisza M.J."/>
            <person name="Buck C.B."/>
        </authorList>
    </citation>
    <scope>NUCLEOTIDE SEQUENCE</scope>
    <source>
        <strain evidence="1">CtjUd6</strain>
    </source>
</reference>
<sequence>MGRWAGAFGSRPFSCLRVVIYWSRPGSFACGCFRRRHVRRCVRF</sequence>
<evidence type="ECO:0000313" key="1">
    <source>
        <dbReference type="EMBL" id="DAF88738.1"/>
    </source>
</evidence>
<organism evidence="1">
    <name type="scientific">Podoviridae sp. ctjUd6</name>
    <dbReference type="NCBI Taxonomy" id="2825270"/>
    <lineage>
        <taxon>Viruses</taxon>
        <taxon>Duplodnaviria</taxon>
        <taxon>Heunggongvirae</taxon>
        <taxon>Uroviricota</taxon>
        <taxon>Caudoviricetes</taxon>
    </lineage>
</organism>
<protein>
    <submittedName>
        <fullName evidence="1">Uncharacterized protein</fullName>
    </submittedName>
</protein>
<proteinExistence type="predicted"/>